<dbReference type="Pfam" id="PF01284">
    <property type="entry name" value="MARVEL"/>
    <property type="match status" value="1"/>
</dbReference>
<evidence type="ECO:0000313" key="8">
    <source>
        <dbReference type="Proteomes" id="UP000305948"/>
    </source>
</evidence>
<dbReference type="InterPro" id="IPR008253">
    <property type="entry name" value="Marvel"/>
</dbReference>
<accession>A0A5C3NG47</accession>
<feature type="transmembrane region" description="Helical" evidence="5">
    <location>
        <begin position="12"/>
        <end position="35"/>
    </location>
</feature>
<sequence length="171" mass="18596">MSSTSDVFVRRGHPIMFGLIIFFGIVELALSAWLTSRYNAHHNYPSGDVRTVSRFLLFASLWTILLSPVYMGLFLTSTAGSIFTSIASHFIFILLSWIFWLAGAAALTSALGGGLSCHLDAVSYCGQLNAEEGFAWALFIMFTFALLFVLVRGISVSRGGDGLRGQLVNTA</sequence>
<keyword evidence="4 5" id="KW-0472">Membrane</keyword>
<evidence type="ECO:0000256" key="1">
    <source>
        <dbReference type="ARBA" id="ARBA00004141"/>
    </source>
</evidence>
<dbReference type="Proteomes" id="UP000305948">
    <property type="component" value="Unassembled WGS sequence"/>
</dbReference>
<dbReference type="EMBL" id="ML213503">
    <property type="protein sequence ID" value="TFK56362.1"/>
    <property type="molecule type" value="Genomic_DNA"/>
</dbReference>
<feature type="transmembrane region" description="Helical" evidence="5">
    <location>
        <begin position="55"/>
        <end position="75"/>
    </location>
</feature>
<evidence type="ECO:0000313" key="7">
    <source>
        <dbReference type="EMBL" id="TFK56362.1"/>
    </source>
</evidence>
<protein>
    <recommendedName>
        <fullName evidence="6">MARVEL domain-containing protein</fullName>
    </recommendedName>
</protein>
<evidence type="ECO:0000259" key="6">
    <source>
        <dbReference type="Pfam" id="PF01284"/>
    </source>
</evidence>
<organism evidence="7 8">
    <name type="scientific">Heliocybe sulcata</name>
    <dbReference type="NCBI Taxonomy" id="5364"/>
    <lineage>
        <taxon>Eukaryota</taxon>
        <taxon>Fungi</taxon>
        <taxon>Dikarya</taxon>
        <taxon>Basidiomycota</taxon>
        <taxon>Agaricomycotina</taxon>
        <taxon>Agaricomycetes</taxon>
        <taxon>Gloeophyllales</taxon>
        <taxon>Gloeophyllaceae</taxon>
        <taxon>Heliocybe</taxon>
    </lineage>
</organism>
<feature type="transmembrane region" description="Helical" evidence="5">
    <location>
        <begin position="133"/>
        <end position="154"/>
    </location>
</feature>
<evidence type="ECO:0000256" key="4">
    <source>
        <dbReference type="ARBA" id="ARBA00023136"/>
    </source>
</evidence>
<keyword evidence="2 5" id="KW-0812">Transmembrane</keyword>
<proteinExistence type="predicted"/>
<dbReference type="OrthoDB" id="2117453at2759"/>
<evidence type="ECO:0000256" key="5">
    <source>
        <dbReference type="SAM" id="Phobius"/>
    </source>
</evidence>
<name>A0A5C3NG47_9AGAM</name>
<evidence type="ECO:0000256" key="2">
    <source>
        <dbReference type="ARBA" id="ARBA00022692"/>
    </source>
</evidence>
<keyword evidence="8" id="KW-1185">Reference proteome</keyword>
<reference evidence="7 8" key="1">
    <citation type="journal article" date="2019" name="Nat. Ecol. Evol.">
        <title>Megaphylogeny resolves global patterns of mushroom evolution.</title>
        <authorList>
            <person name="Varga T."/>
            <person name="Krizsan K."/>
            <person name="Foldi C."/>
            <person name="Dima B."/>
            <person name="Sanchez-Garcia M."/>
            <person name="Sanchez-Ramirez S."/>
            <person name="Szollosi G.J."/>
            <person name="Szarkandi J.G."/>
            <person name="Papp V."/>
            <person name="Albert L."/>
            <person name="Andreopoulos W."/>
            <person name="Angelini C."/>
            <person name="Antonin V."/>
            <person name="Barry K.W."/>
            <person name="Bougher N.L."/>
            <person name="Buchanan P."/>
            <person name="Buyck B."/>
            <person name="Bense V."/>
            <person name="Catcheside P."/>
            <person name="Chovatia M."/>
            <person name="Cooper J."/>
            <person name="Damon W."/>
            <person name="Desjardin D."/>
            <person name="Finy P."/>
            <person name="Geml J."/>
            <person name="Haridas S."/>
            <person name="Hughes K."/>
            <person name="Justo A."/>
            <person name="Karasinski D."/>
            <person name="Kautmanova I."/>
            <person name="Kiss B."/>
            <person name="Kocsube S."/>
            <person name="Kotiranta H."/>
            <person name="LaButti K.M."/>
            <person name="Lechner B.E."/>
            <person name="Liimatainen K."/>
            <person name="Lipzen A."/>
            <person name="Lukacs Z."/>
            <person name="Mihaltcheva S."/>
            <person name="Morgado L.N."/>
            <person name="Niskanen T."/>
            <person name="Noordeloos M.E."/>
            <person name="Ohm R.A."/>
            <person name="Ortiz-Santana B."/>
            <person name="Ovrebo C."/>
            <person name="Racz N."/>
            <person name="Riley R."/>
            <person name="Savchenko A."/>
            <person name="Shiryaev A."/>
            <person name="Soop K."/>
            <person name="Spirin V."/>
            <person name="Szebenyi C."/>
            <person name="Tomsovsky M."/>
            <person name="Tulloss R.E."/>
            <person name="Uehling J."/>
            <person name="Grigoriev I.V."/>
            <person name="Vagvolgyi C."/>
            <person name="Papp T."/>
            <person name="Martin F.M."/>
            <person name="Miettinen O."/>
            <person name="Hibbett D.S."/>
            <person name="Nagy L.G."/>
        </authorList>
    </citation>
    <scope>NUCLEOTIDE SEQUENCE [LARGE SCALE GENOMIC DNA]</scope>
    <source>
        <strain evidence="7 8">OMC1185</strain>
    </source>
</reference>
<dbReference type="GO" id="GO:0016020">
    <property type="term" value="C:membrane"/>
    <property type="evidence" value="ECO:0007669"/>
    <property type="project" value="UniProtKB-SubCell"/>
</dbReference>
<dbReference type="STRING" id="5364.A0A5C3NG47"/>
<feature type="transmembrane region" description="Helical" evidence="5">
    <location>
        <begin position="87"/>
        <end position="113"/>
    </location>
</feature>
<dbReference type="AlphaFoldDB" id="A0A5C3NG47"/>
<gene>
    <name evidence="7" type="ORF">OE88DRAFT_1649614</name>
</gene>
<evidence type="ECO:0000256" key="3">
    <source>
        <dbReference type="ARBA" id="ARBA00022989"/>
    </source>
</evidence>
<comment type="subcellular location">
    <subcellularLocation>
        <location evidence="1">Membrane</location>
        <topology evidence="1">Multi-pass membrane protein</topology>
    </subcellularLocation>
</comment>
<feature type="domain" description="MARVEL" evidence="6">
    <location>
        <begin position="8"/>
        <end position="148"/>
    </location>
</feature>
<keyword evidence="3 5" id="KW-1133">Transmembrane helix</keyword>